<name>A0A0F9CHY5_9ZZZZ</name>
<dbReference type="AlphaFoldDB" id="A0A0F9CHY5"/>
<protein>
    <submittedName>
        <fullName evidence="1">Uncharacterized protein</fullName>
    </submittedName>
</protein>
<reference evidence="1" key="1">
    <citation type="journal article" date="2015" name="Nature">
        <title>Complex archaea that bridge the gap between prokaryotes and eukaryotes.</title>
        <authorList>
            <person name="Spang A."/>
            <person name="Saw J.H."/>
            <person name="Jorgensen S.L."/>
            <person name="Zaremba-Niedzwiedzka K."/>
            <person name="Martijn J."/>
            <person name="Lind A.E."/>
            <person name="van Eijk R."/>
            <person name="Schleper C."/>
            <person name="Guy L."/>
            <person name="Ettema T.J."/>
        </authorList>
    </citation>
    <scope>NUCLEOTIDE SEQUENCE</scope>
</reference>
<sequence>MKKCTDCGQKRKEEDFGKNASRKDGLGQLCKYCKRQRARYYRFRRKVEVLSAYSHGEPICACCKVTEIEFLTIDHVHGDGNEHRKELSSGQLYGWLKRNSYPPGFRVLCFNCNTSIGLFGHCPHQNPEISVRLRSSAYQLRGKARGEKVGSSKLTEKDVISIKRSLLSGESVRALSTTYGVCRFTISSIRDGHTWVDI</sequence>
<evidence type="ECO:0000313" key="1">
    <source>
        <dbReference type="EMBL" id="KKK96296.1"/>
    </source>
</evidence>
<gene>
    <name evidence="1" type="ORF">LCGC14_2664180</name>
</gene>
<dbReference type="EMBL" id="LAZR01046544">
    <property type="protein sequence ID" value="KKK96296.1"/>
    <property type="molecule type" value="Genomic_DNA"/>
</dbReference>
<accession>A0A0F9CHY5</accession>
<comment type="caution">
    <text evidence="1">The sequence shown here is derived from an EMBL/GenBank/DDBJ whole genome shotgun (WGS) entry which is preliminary data.</text>
</comment>
<proteinExistence type="predicted"/>
<organism evidence="1">
    <name type="scientific">marine sediment metagenome</name>
    <dbReference type="NCBI Taxonomy" id="412755"/>
    <lineage>
        <taxon>unclassified sequences</taxon>
        <taxon>metagenomes</taxon>
        <taxon>ecological metagenomes</taxon>
    </lineage>
</organism>